<comment type="caution">
    <text evidence="1">The sequence shown here is derived from an EMBL/GenBank/DDBJ whole genome shotgun (WGS) entry which is preliminary data.</text>
</comment>
<evidence type="ECO:0000313" key="1">
    <source>
        <dbReference type="EMBL" id="CAK9067957.1"/>
    </source>
</evidence>
<protein>
    <submittedName>
        <fullName evidence="1">Uncharacterized protein</fullName>
    </submittedName>
</protein>
<organism evidence="1 2">
    <name type="scientific">Durusdinium trenchii</name>
    <dbReference type="NCBI Taxonomy" id="1381693"/>
    <lineage>
        <taxon>Eukaryota</taxon>
        <taxon>Sar</taxon>
        <taxon>Alveolata</taxon>
        <taxon>Dinophyceae</taxon>
        <taxon>Suessiales</taxon>
        <taxon>Symbiodiniaceae</taxon>
        <taxon>Durusdinium</taxon>
    </lineage>
</organism>
<dbReference type="EMBL" id="CAXAMM010031336">
    <property type="protein sequence ID" value="CAK9067957.1"/>
    <property type="molecule type" value="Genomic_DNA"/>
</dbReference>
<reference evidence="1 2" key="1">
    <citation type="submission" date="2024-02" db="EMBL/GenBank/DDBJ databases">
        <authorList>
            <person name="Chen Y."/>
            <person name="Shah S."/>
            <person name="Dougan E. K."/>
            <person name="Thang M."/>
            <person name="Chan C."/>
        </authorList>
    </citation>
    <scope>NUCLEOTIDE SEQUENCE [LARGE SCALE GENOMIC DNA]</scope>
</reference>
<keyword evidence="2" id="KW-1185">Reference proteome</keyword>
<feature type="non-terminal residue" evidence="1">
    <location>
        <position position="142"/>
    </location>
</feature>
<sequence length="142" mass="16085">RAFAESLHHNFVPMTRRVTAPGYERWSQYMEAEGAMHVEANDFINLRLSWDKAENKRVVSPPHYVIMWHGREKSGKLRYTSSLLSLRLIEETDLPEQVEAAIEVRGRDGQTTSCGGQYIEFELLAQLGDLAKQSPLAIVAGL</sequence>
<dbReference type="Proteomes" id="UP001642464">
    <property type="component" value="Unassembled WGS sequence"/>
</dbReference>
<proteinExistence type="predicted"/>
<gene>
    <name evidence="1" type="ORF">SCF082_LOCUS34315</name>
</gene>
<feature type="non-terminal residue" evidence="1">
    <location>
        <position position="1"/>
    </location>
</feature>
<name>A0ABP0NXN9_9DINO</name>
<accession>A0ABP0NXN9</accession>
<evidence type="ECO:0000313" key="2">
    <source>
        <dbReference type="Proteomes" id="UP001642464"/>
    </source>
</evidence>